<evidence type="ECO:0000313" key="2">
    <source>
        <dbReference type="EMBL" id="CAG1853276.1"/>
    </source>
</evidence>
<sequence length="103" mass="11857">MKEKNAQMLFRNNRKEEVSHPMNQTRSKHLYEDGSSQDVSCSFSLHQQMLSPLFLCQTAPPKDFFYQPEIAGSTDSESFLDQNTCCLLLLIMHHTKGNPALFF</sequence>
<organism evidence="3 4">
    <name type="scientific">Musa acuminata subsp. malaccensis</name>
    <name type="common">Wild banana</name>
    <name type="synonym">Musa malaccensis</name>
    <dbReference type="NCBI Taxonomy" id="214687"/>
    <lineage>
        <taxon>Eukaryota</taxon>
        <taxon>Viridiplantae</taxon>
        <taxon>Streptophyta</taxon>
        <taxon>Embryophyta</taxon>
        <taxon>Tracheophyta</taxon>
        <taxon>Spermatophyta</taxon>
        <taxon>Magnoliopsida</taxon>
        <taxon>Liliopsida</taxon>
        <taxon>Zingiberales</taxon>
        <taxon>Musaceae</taxon>
        <taxon>Musa</taxon>
    </lineage>
</organism>
<evidence type="ECO:0000256" key="1">
    <source>
        <dbReference type="SAM" id="MobiDB-lite"/>
    </source>
</evidence>
<dbReference type="AlphaFoldDB" id="A0A804KVA2"/>
<evidence type="ECO:0000313" key="4">
    <source>
        <dbReference type="Proteomes" id="UP000012960"/>
    </source>
</evidence>
<protein>
    <submittedName>
        <fullName evidence="2">(wild Malaysian banana) hypothetical protein</fullName>
    </submittedName>
</protein>
<reference evidence="2" key="1">
    <citation type="submission" date="2021-03" db="EMBL/GenBank/DDBJ databases">
        <authorList>
            <consortium name="Genoscope - CEA"/>
            <person name="William W."/>
        </authorList>
    </citation>
    <scope>NUCLEOTIDE SEQUENCE</scope>
    <source>
        <strain evidence="2">Doubled-haploid Pahang</strain>
    </source>
</reference>
<dbReference type="Gramene" id="Ma10_t12020.1">
    <property type="protein sequence ID" value="Ma10_p12020.1"/>
    <property type="gene ID" value="Ma10_g12020"/>
</dbReference>
<reference evidence="3" key="2">
    <citation type="submission" date="2021-05" db="UniProtKB">
        <authorList>
            <consortium name="EnsemblPlants"/>
        </authorList>
    </citation>
    <scope>IDENTIFICATION</scope>
    <source>
        <strain evidence="3">subsp. malaccensis</strain>
    </source>
</reference>
<dbReference type="InParanoid" id="A0A804KVA2"/>
<proteinExistence type="predicted"/>
<name>A0A804KVA2_MUSAM</name>
<dbReference type="EMBL" id="HG996476">
    <property type="protein sequence ID" value="CAG1853276.1"/>
    <property type="molecule type" value="Genomic_DNA"/>
</dbReference>
<keyword evidence="4" id="KW-1185">Reference proteome</keyword>
<gene>
    <name evidence="2" type="ORF">GSMUA_315020.1</name>
</gene>
<dbReference type="Proteomes" id="UP000012960">
    <property type="component" value="Unplaced"/>
</dbReference>
<feature type="region of interest" description="Disordered" evidence="1">
    <location>
        <begin position="1"/>
        <end position="24"/>
    </location>
</feature>
<accession>A0A804KVA2</accession>
<dbReference type="EnsemblPlants" id="Ma10_t12020.1">
    <property type="protein sequence ID" value="Ma10_p12020.1"/>
    <property type="gene ID" value="Ma10_g12020"/>
</dbReference>
<evidence type="ECO:0000313" key="3">
    <source>
        <dbReference type="EnsemblPlants" id="Ma10_p12020.1"/>
    </source>
</evidence>